<keyword evidence="1 2" id="KW-0378">Hydrolase</keyword>
<evidence type="ECO:0000313" key="3">
    <source>
        <dbReference type="Proteomes" id="UP000435177"/>
    </source>
</evidence>
<dbReference type="Gene3D" id="1.50.10.10">
    <property type="match status" value="1"/>
</dbReference>
<dbReference type="RefSeq" id="WP_155618116.1">
    <property type="nucleotide sequence ID" value="NZ_WOAA01000008.1"/>
</dbReference>
<dbReference type="SUPFAM" id="SSF48208">
    <property type="entry name" value="Six-hairpin glycosidases"/>
    <property type="match status" value="1"/>
</dbReference>
<dbReference type="InterPro" id="IPR012341">
    <property type="entry name" value="6hp_glycosidase-like_sf"/>
</dbReference>
<sequence length="367" mass="41879">MSNQAQKEVQLSPLTAADEACRAIMETYTPEELPPAGRWHYHQGVFLVGMFQLWKVAGDNQYLDYIKGYVNHLVDEHGNLLLDRGELDSVQAGLLLLELDEALGDSRYRKAADKLLHLLSTMNRTTEGGYWHKDKYPYQMWLDGLYMGGVYTMQYGLRYDRPELFEQVLYQEKLMRTHTRDEKTGLYHHAWDESKKMPWADPDTGRSPEFWGRALGWYALSLVEFLDMLPAGHEGRGVLEEALRDLAGSLVRYQDPESGLWYQVLDKGDRPDNWLETSCTSLFVYALAKGTRLSCLDASFKEAANRGFEGLLRTVYNNDKGLLVLPEICIGTGVGDYKHYVERPRSENDLHGVGAFVMACVEIGRES</sequence>
<keyword evidence="3" id="KW-1185">Reference proteome</keyword>
<dbReference type="Proteomes" id="UP000435177">
    <property type="component" value="Unassembled WGS sequence"/>
</dbReference>
<dbReference type="PANTHER" id="PTHR33886:SF8">
    <property type="entry name" value="UNSATURATED RHAMNOGALACTURONAN HYDROLASE (EUROFUNG)"/>
    <property type="match status" value="1"/>
</dbReference>
<dbReference type="InterPro" id="IPR052043">
    <property type="entry name" value="PolySaccharide_Degr_Enz"/>
</dbReference>
<evidence type="ECO:0000256" key="1">
    <source>
        <dbReference type="ARBA" id="ARBA00022801"/>
    </source>
</evidence>
<accession>A0ABW9T3J1</accession>
<dbReference type="EMBL" id="WOAA01000008">
    <property type="protein sequence ID" value="MUG66694.1"/>
    <property type="molecule type" value="Genomic_DNA"/>
</dbReference>
<dbReference type="InterPro" id="IPR010905">
    <property type="entry name" value="Glyco_hydro_88"/>
</dbReference>
<reference evidence="2 3" key="1">
    <citation type="submission" date="2019-11" db="EMBL/GenBank/DDBJ databases">
        <title>Draft genome sequences of five Paenibacillus species of dairy origin.</title>
        <authorList>
            <person name="Olajide A.M."/>
            <person name="Chen S."/>
            <person name="Lapointe G."/>
        </authorList>
    </citation>
    <scope>NUCLEOTIDE SEQUENCE [LARGE SCALE GENOMIC DNA]</scope>
    <source>
        <strain evidence="2 3">3CS1</strain>
    </source>
</reference>
<comment type="caution">
    <text evidence="2">The sequence shown here is derived from an EMBL/GenBank/DDBJ whole genome shotgun (WGS) entry which is preliminary data.</text>
</comment>
<dbReference type="InterPro" id="IPR008928">
    <property type="entry name" value="6-hairpin_glycosidase_sf"/>
</dbReference>
<name>A0ABW9T3J1_9BACL</name>
<organism evidence="2 3">
    <name type="scientific">Paenibacillus campinasensis</name>
    <dbReference type="NCBI Taxonomy" id="66347"/>
    <lineage>
        <taxon>Bacteria</taxon>
        <taxon>Bacillati</taxon>
        <taxon>Bacillota</taxon>
        <taxon>Bacilli</taxon>
        <taxon>Bacillales</taxon>
        <taxon>Paenibacillaceae</taxon>
        <taxon>Paenibacillus</taxon>
    </lineage>
</organism>
<dbReference type="GO" id="GO:0016787">
    <property type="term" value="F:hydrolase activity"/>
    <property type="evidence" value="ECO:0007669"/>
    <property type="project" value="UniProtKB-KW"/>
</dbReference>
<protein>
    <submittedName>
        <fullName evidence="2">Glycoside hydrolase 105 family protein</fullName>
    </submittedName>
</protein>
<evidence type="ECO:0000313" key="2">
    <source>
        <dbReference type="EMBL" id="MUG66694.1"/>
    </source>
</evidence>
<proteinExistence type="predicted"/>
<gene>
    <name evidence="2" type="ORF">GNP94_11850</name>
</gene>
<dbReference type="PANTHER" id="PTHR33886">
    <property type="entry name" value="UNSATURATED RHAMNOGALACTURONAN HYDROLASE (EUROFUNG)"/>
    <property type="match status" value="1"/>
</dbReference>
<dbReference type="Pfam" id="PF07470">
    <property type="entry name" value="Glyco_hydro_88"/>
    <property type="match status" value="1"/>
</dbReference>